<dbReference type="Gene3D" id="1.25.40.620">
    <property type="match status" value="1"/>
</dbReference>
<comment type="caution">
    <text evidence="2">The sequence shown here is derived from an EMBL/GenBank/DDBJ whole genome shotgun (WGS) entry which is preliminary data.</text>
</comment>
<proteinExistence type="predicted"/>
<dbReference type="InterPro" id="IPR008629">
    <property type="entry name" value="GUN4-like"/>
</dbReference>
<dbReference type="PANTHER" id="PTHR34800:SF1">
    <property type="entry name" value="TETRAPYRROLE-BINDING PROTEIN, CHLOROPLASTIC"/>
    <property type="match status" value="1"/>
</dbReference>
<sequence length="161" mass="18491">MEDDLSSARGIDYSMLRDFLKAGKWKEADEETIARMLEAAGREEKRVLEERSINEFPCEDLRTIDRLWVKYSEGHFGFSVQAEIYCSLGGTQSCDEQIDEKIWEAFADRVGWRKQGSWLLYPDPNLTFNTSAPSGHLPRSYVAIIFSSLVSRLLTCNIVRL</sequence>
<dbReference type="PANTHER" id="PTHR34800">
    <property type="entry name" value="TETRAPYRROLE-BINDING PROTEIN, CHLOROPLASTIC"/>
    <property type="match status" value="1"/>
</dbReference>
<dbReference type="STRING" id="1781255.BH720_17015"/>
<evidence type="ECO:0000259" key="1">
    <source>
        <dbReference type="Pfam" id="PF05419"/>
    </source>
</evidence>
<accession>A0A1E5QGM7</accession>
<dbReference type="RefSeq" id="WP_069968419.1">
    <property type="nucleotide sequence ID" value="NZ_CM124774.1"/>
</dbReference>
<dbReference type="Gene3D" id="1.10.10.1770">
    <property type="entry name" value="Gun4-like"/>
    <property type="match status" value="1"/>
</dbReference>
<dbReference type="AlphaFoldDB" id="A0A1E5QGM7"/>
<dbReference type="SUPFAM" id="SSF140869">
    <property type="entry name" value="GUN4-like"/>
    <property type="match status" value="1"/>
</dbReference>
<protein>
    <recommendedName>
        <fullName evidence="1">GUN4-like domain-containing protein</fullName>
    </recommendedName>
</protein>
<name>A0A1E5QGM7_9CYAN</name>
<gene>
    <name evidence="2" type="ORF">BH720_17015</name>
</gene>
<organism evidence="2">
    <name type="scientific">Desertifilum tharense IPPAS B-1220</name>
    <dbReference type="NCBI Taxonomy" id="1781255"/>
    <lineage>
        <taxon>Bacteria</taxon>
        <taxon>Bacillati</taxon>
        <taxon>Cyanobacteriota</taxon>
        <taxon>Cyanophyceae</taxon>
        <taxon>Desertifilales</taxon>
        <taxon>Desertifilaceae</taxon>
        <taxon>Desertifilum</taxon>
    </lineage>
</organism>
<dbReference type="CDD" id="cd16383">
    <property type="entry name" value="GUN4"/>
    <property type="match status" value="1"/>
</dbReference>
<dbReference type="EMBL" id="MJGC01000077">
    <property type="protein sequence ID" value="OEJ73809.1"/>
    <property type="molecule type" value="Genomic_DNA"/>
</dbReference>
<dbReference type="GO" id="GO:0046906">
    <property type="term" value="F:tetrapyrrole binding"/>
    <property type="evidence" value="ECO:0007669"/>
    <property type="project" value="TreeGrafter"/>
</dbReference>
<dbReference type="InterPro" id="IPR037215">
    <property type="entry name" value="GUN4-like_sf"/>
</dbReference>
<dbReference type="OrthoDB" id="7915178at2"/>
<evidence type="ECO:0000313" key="2">
    <source>
        <dbReference type="EMBL" id="OEJ73809.1"/>
    </source>
</evidence>
<reference evidence="2" key="1">
    <citation type="submission" date="2016-09" db="EMBL/GenBank/DDBJ databases">
        <title>Draft genome of thermotolerant cyanobacterium Desertifilum sp. strain IPPAS B-1220.</title>
        <authorList>
            <person name="Sinetova M.A."/>
            <person name="Bolakhan K."/>
            <person name="Zayadan B.K."/>
            <person name="Mironov K.S."/>
            <person name="Ustinova V."/>
            <person name="Kupriyanova E.V."/>
            <person name="Sidorov R.A."/>
            <person name="Skrypnik A.N."/>
            <person name="Gogoleva N.E."/>
            <person name="Gogolev Y.V."/>
            <person name="Los D.A."/>
        </authorList>
    </citation>
    <scope>NUCLEOTIDE SEQUENCE [LARGE SCALE GENOMIC DNA]</scope>
    <source>
        <strain evidence="2">IPPAS B-1220</strain>
    </source>
</reference>
<dbReference type="Pfam" id="PF05419">
    <property type="entry name" value="GUN4"/>
    <property type="match status" value="1"/>
</dbReference>
<feature type="domain" description="GUN4-like" evidence="1">
    <location>
        <begin position="7"/>
        <end position="140"/>
    </location>
</feature>